<evidence type="ECO:0000313" key="2">
    <source>
        <dbReference type="Proteomes" id="UP000000768"/>
    </source>
</evidence>
<dbReference type="EMBL" id="CM000763">
    <property type="protein sequence ID" value="OQU84881.1"/>
    <property type="molecule type" value="Genomic_DNA"/>
</dbReference>
<dbReference type="Proteomes" id="UP000000768">
    <property type="component" value="Chromosome 4"/>
</dbReference>
<evidence type="ECO:0000313" key="1">
    <source>
        <dbReference type="EMBL" id="OQU84881.1"/>
    </source>
</evidence>
<accession>A0A1Z5RMS4</accession>
<dbReference type="AlphaFoldDB" id="A0A1Z5RMS4"/>
<sequence length="40" mass="4420">MSVLMSLHASWPGFVQQPAGWDAPCMLLLSFISTWKRIGG</sequence>
<reference evidence="1 2" key="1">
    <citation type="journal article" date="2009" name="Nature">
        <title>The Sorghum bicolor genome and the diversification of grasses.</title>
        <authorList>
            <person name="Paterson A.H."/>
            <person name="Bowers J.E."/>
            <person name="Bruggmann R."/>
            <person name="Dubchak I."/>
            <person name="Grimwood J."/>
            <person name="Gundlach H."/>
            <person name="Haberer G."/>
            <person name="Hellsten U."/>
            <person name="Mitros T."/>
            <person name="Poliakov A."/>
            <person name="Schmutz J."/>
            <person name="Spannagl M."/>
            <person name="Tang H."/>
            <person name="Wang X."/>
            <person name="Wicker T."/>
            <person name="Bharti A.K."/>
            <person name="Chapman J."/>
            <person name="Feltus F.A."/>
            <person name="Gowik U."/>
            <person name="Grigoriev I.V."/>
            <person name="Lyons E."/>
            <person name="Maher C.A."/>
            <person name="Martis M."/>
            <person name="Narechania A."/>
            <person name="Otillar R.P."/>
            <person name="Penning B.W."/>
            <person name="Salamov A.A."/>
            <person name="Wang Y."/>
            <person name="Zhang L."/>
            <person name="Carpita N.C."/>
            <person name="Freeling M."/>
            <person name="Gingle A.R."/>
            <person name="Hash C.T."/>
            <person name="Keller B."/>
            <person name="Klein P."/>
            <person name="Kresovich S."/>
            <person name="McCann M.C."/>
            <person name="Ming R."/>
            <person name="Peterson D.G."/>
            <person name="Mehboob-ur-Rahman"/>
            <person name="Ware D."/>
            <person name="Westhoff P."/>
            <person name="Mayer K.F."/>
            <person name="Messing J."/>
            <person name="Rokhsar D.S."/>
        </authorList>
    </citation>
    <scope>NUCLEOTIDE SEQUENCE [LARGE SCALE GENOMIC DNA]</scope>
    <source>
        <strain evidence="2">cv. BTx623</strain>
    </source>
</reference>
<dbReference type="InParanoid" id="A0A1Z5RMS4"/>
<dbReference type="Gramene" id="OQU84881">
    <property type="protein sequence ID" value="OQU84881"/>
    <property type="gene ID" value="SORBI_3004G136701"/>
</dbReference>
<proteinExistence type="predicted"/>
<reference evidence="2" key="2">
    <citation type="journal article" date="2018" name="Plant J.">
        <title>The Sorghum bicolor reference genome: improved assembly, gene annotations, a transcriptome atlas, and signatures of genome organization.</title>
        <authorList>
            <person name="McCormick R.F."/>
            <person name="Truong S.K."/>
            <person name="Sreedasyam A."/>
            <person name="Jenkins J."/>
            <person name="Shu S."/>
            <person name="Sims D."/>
            <person name="Kennedy M."/>
            <person name="Amirebrahimi M."/>
            <person name="Weers B.D."/>
            <person name="McKinley B."/>
            <person name="Mattison A."/>
            <person name="Morishige D.T."/>
            <person name="Grimwood J."/>
            <person name="Schmutz J."/>
            <person name="Mullet J.E."/>
        </authorList>
    </citation>
    <scope>NUCLEOTIDE SEQUENCE [LARGE SCALE GENOMIC DNA]</scope>
    <source>
        <strain evidence="2">cv. BTx623</strain>
    </source>
</reference>
<name>A0A1Z5RMS4_SORBI</name>
<protein>
    <submittedName>
        <fullName evidence="1">Uncharacterized protein</fullName>
    </submittedName>
</protein>
<organism evidence="1 2">
    <name type="scientific">Sorghum bicolor</name>
    <name type="common">Sorghum</name>
    <name type="synonym">Sorghum vulgare</name>
    <dbReference type="NCBI Taxonomy" id="4558"/>
    <lineage>
        <taxon>Eukaryota</taxon>
        <taxon>Viridiplantae</taxon>
        <taxon>Streptophyta</taxon>
        <taxon>Embryophyta</taxon>
        <taxon>Tracheophyta</taxon>
        <taxon>Spermatophyta</taxon>
        <taxon>Magnoliopsida</taxon>
        <taxon>Liliopsida</taxon>
        <taxon>Poales</taxon>
        <taxon>Poaceae</taxon>
        <taxon>PACMAD clade</taxon>
        <taxon>Panicoideae</taxon>
        <taxon>Andropogonodae</taxon>
        <taxon>Andropogoneae</taxon>
        <taxon>Sorghinae</taxon>
        <taxon>Sorghum</taxon>
    </lineage>
</organism>
<keyword evidence="2" id="KW-1185">Reference proteome</keyword>
<gene>
    <name evidence="1" type="ORF">SORBI_3004G136701</name>
</gene>